<dbReference type="KEGG" id="dqu:106747791"/>
<evidence type="ECO:0000313" key="3">
    <source>
        <dbReference type="RefSeq" id="XP_014481217.1"/>
    </source>
</evidence>
<dbReference type="CDD" id="cd23992">
    <property type="entry name" value="PBP_GOBP"/>
    <property type="match status" value="1"/>
</dbReference>
<gene>
    <name evidence="3" type="primary">LOC106747791</name>
</gene>
<dbReference type="InterPro" id="IPR036728">
    <property type="entry name" value="PBP_GOBP_sf"/>
</dbReference>
<keyword evidence="2" id="KW-1185">Reference proteome</keyword>
<sequence length="153" mass="17977">MKRTFLFFFTLMTMSRQYPTEEDAFVNSIAFNMQLTTEEVQECFNKTSITPKDIMHVDRIIEDDLHTIDSDDRALKMGCFTNCLFRKKEMVTGTQINFEKVKEMRTKVTDPDKVHRVHQTIDTCADQVKSITNECEVGLKFVVCYNVEIRRLK</sequence>
<name>A0A6P3XSP2_DINQU</name>
<dbReference type="Pfam" id="PF01395">
    <property type="entry name" value="PBP_GOBP"/>
    <property type="match status" value="1"/>
</dbReference>
<dbReference type="GO" id="GO:0005549">
    <property type="term" value="F:odorant binding"/>
    <property type="evidence" value="ECO:0007669"/>
    <property type="project" value="InterPro"/>
</dbReference>
<protein>
    <submittedName>
        <fullName evidence="3">Uncharacterized protein LOC106747791 isoform X1</fullName>
    </submittedName>
</protein>
<dbReference type="Proteomes" id="UP000515204">
    <property type="component" value="Unplaced"/>
</dbReference>
<accession>A0A6P3XSP2</accession>
<keyword evidence="1" id="KW-0732">Signal</keyword>
<dbReference type="InterPro" id="IPR006170">
    <property type="entry name" value="PBP/GOBP"/>
</dbReference>
<organism evidence="2 3">
    <name type="scientific">Dinoponera quadriceps</name>
    <name type="common">South American ant</name>
    <dbReference type="NCBI Taxonomy" id="609295"/>
    <lineage>
        <taxon>Eukaryota</taxon>
        <taxon>Metazoa</taxon>
        <taxon>Ecdysozoa</taxon>
        <taxon>Arthropoda</taxon>
        <taxon>Hexapoda</taxon>
        <taxon>Insecta</taxon>
        <taxon>Pterygota</taxon>
        <taxon>Neoptera</taxon>
        <taxon>Endopterygota</taxon>
        <taxon>Hymenoptera</taxon>
        <taxon>Apocrita</taxon>
        <taxon>Aculeata</taxon>
        <taxon>Formicoidea</taxon>
        <taxon>Formicidae</taxon>
        <taxon>Ponerinae</taxon>
        <taxon>Ponerini</taxon>
        <taxon>Dinoponera</taxon>
    </lineage>
</organism>
<proteinExistence type="predicted"/>
<evidence type="ECO:0000313" key="2">
    <source>
        <dbReference type="Proteomes" id="UP000515204"/>
    </source>
</evidence>
<feature type="chain" id="PRO_5027872228" evidence="1">
    <location>
        <begin position="18"/>
        <end position="153"/>
    </location>
</feature>
<dbReference type="OrthoDB" id="7551979at2759"/>
<dbReference type="GeneID" id="106747791"/>
<evidence type="ECO:0000256" key="1">
    <source>
        <dbReference type="SAM" id="SignalP"/>
    </source>
</evidence>
<dbReference type="RefSeq" id="XP_014481217.1">
    <property type="nucleotide sequence ID" value="XM_014625731.1"/>
</dbReference>
<dbReference type="SUPFAM" id="SSF47565">
    <property type="entry name" value="Insect pheromone/odorant-binding proteins"/>
    <property type="match status" value="1"/>
</dbReference>
<dbReference type="Gene3D" id="1.10.238.20">
    <property type="entry name" value="Pheromone/general odorant binding protein domain"/>
    <property type="match status" value="1"/>
</dbReference>
<reference evidence="3" key="1">
    <citation type="submission" date="2025-08" db="UniProtKB">
        <authorList>
            <consortium name="RefSeq"/>
        </authorList>
    </citation>
    <scope>IDENTIFICATION</scope>
</reference>
<dbReference type="AlphaFoldDB" id="A0A6P3XSP2"/>
<feature type="signal peptide" evidence="1">
    <location>
        <begin position="1"/>
        <end position="17"/>
    </location>
</feature>